<sequence length="709" mass="77303">MTAFIQTSLSWFGTKTRTPLQVPKIYATQESSPKHFKFLTTMASLPTEVFSTVELQQQHRHAEDTSGRAERAQWLLSSPDPPGLWQQLIHGIKSNLLPQGNRYSKQKTPANRAFSLFRGLFPILSWGRNYKASKFKNDVMAGLTLASLSVPQSIGYANLAKLDPQYGLIVPPLIYSLMGSSRELAIGPVAVVSMLLSSLIQKIEDPVANPIAYRNLLFTVTFFAGIFQAAFGLFRQVDQQTCFYCNLPKRNFDFHPNTVSPFLLGFLVDFLSHAAIVGFMAGAAIVIGLQQLKGLLGISHFTTNTDIISVLESVFDSIVHEPGKRNKKLFWLPAIAPLISVILSTLIVYLTKADKHGVNIVKHIKGGLNPSSAHQLQLRGPHVRQAAKAGLISAIIALAEAIAVGRSFAAIKGYHLDGNKEMLAMGCMNIAGSLTSCYVATGSFSRTAVNFSAGCQTAVSNIVMALTVILSLELLTRLLYFTPIAILASIILSALPGLIDINGAYHIWKVDKLDFLACVGAFLGVLFASAEIGLLAAVSISFAKILINSLRPGIEVLGRLPTTDIFCNINQYPMAIETPSILIIGINSSLLCFANANSVKERVLKWVTKEEDETGDPKEKRRIQHVILDMSNVMNVDTSGILALEEIHKKLCSYGIQLAMANPRWQVIHRLKVSKLVDKIGGESVFLTVGEAVEACLTSKVAGEQLLMV</sequence>
<evidence type="ECO:0000313" key="10">
    <source>
        <dbReference type="Proteomes" id="UP000290289"/>
    </source>
</evidence>
<dbReference type="InterPro" id="IPR011547">
    <property type="entry name" value="SLC26A/SulP_dom"/>
</dbReference>
<dbReference type="InterPro" id="IPR002645">
    <property type="entry name" value="STAS_dom"/>
</dbReference>
<dbReference type="GO" id="GO:0055085">
    <property type="term" value="P:transmembrane transport"/>
    <property type="evidence" value="ECO:0007669"/>
    <property type="project" value="InterPro"/>
</dbReference>
<evidence type="ECO:0000256" key="7">
    <source>
        <dbReference type="SAM" id="Phobius"/>
    </source>
</evidence>
<evidence type="ECO:0000256" key="2">
    <source>
        <dbReference type="ARBA" id="ARBA00008692"/>
    </source>
</evidence>
<keyword evidence="4 7" id="KW-0812">Transmembrane</keyword>
<dbReference type="AlphaFoldDB" id="A0A498J7Q6"/>
<evidence type="ECO:0000259" key="8">
    <source>
        <dbReference type="PROSITE" id="PS50801"/>
    </source>
</evidence>
<reference evidence="9 10" key="1">
    <citation type="submission" date="2018-10" db="EMBL/GenBank/DDBJ databases">
        <title>A high-quality apple genome assembly.</title>
        <authorList>
            <person name="Hu J."/>
        </authorList>
    </citation>
    <scope>NUCLEOTIDE SEQUENCE [LARGE SCALE GENOMIC DNA]</scope>
    <source>
        <strain evidence="10">cv. HFTH1</strain>
        <tissue evidence="9">Young leaf</tissue>
    </source>
</reference>
<proteinExistence type="inferred from homology"/>
<evidence type="ECO:0000256" key="4">
    <source>
        <dbReference type="ARBA" id="ARBA00022692"/>
    </source>
</evidence>
<evidence type="ECO:0000256" key="3">
    <source>
        <dbReference type="ARBA" id="ARBA00022448"/>
    </source>
</evidence>
<comment type="subcellular location">
    <subcellularLocation>
        <location evidence="1">Membrane</location>
        <topology evidence="1">Multi-pass membrane protein</topology>
    </subcellularLocation>
</comment>
<feature type="transmembrane region" description="Helical" evidence="7">
    <location>
        <begin position="423"/>
        <end position="445"/>
    </location>
</feature>
<name>A0A498J7Q6_MALDO</name>
<dbReference type="STRING" id="3750.A0A498J7Q6"/>
<dbReference type="SUPFAM" id="SSF52091">
    <property type="entry name" value="SpoIIaa-like"/>
    <property type="match status" value="1"/>
</dbReference>
<dbReference type="CDD" id="cd07042">
    <property type="entry name" value="STAS_SulP_like_sulfate_transporter"/>
    <property type="match status" value="1"/>
</dbReference>
<feature type="transmembrane region" description="Helical" evidence="7">
    <location>
        <begin position="451"/>
        <end position="471"/>
    </location>
</feature>
<dbReference type="Proteomes" id="UP000290289">
    <property type="component" value="Chromosome 8"/>
</dbReference>
<feature type="transmembrane region" description="Helical" evidence="7">
    <location>
        <begin position="389"/>
        <end position="411"/>
    </location>
</feature>
<comment type="similarity">
    <text evidence="2">Belongs to the SLC26A/SulP transporter (TC 2.A.53) family.</text>
</comment>
<dbReference type="PROSITE" id="PS50801">
    <property type="entry name" value="STAS"/>
    <property type="match status" value="1"/>
</dbReference>
<feature type="transmembrane region" description="Helical" evidence="7">
    <location>
        <begin position="262"/>
        <end position="289"/>
    </location>
</feature>
<feature type="domain" description="STAS" evidence="8">
    <location>
        <begin position="591"/>
        <end position="696"/>
    </location>
</feature>
<keyword evidence="5 7" id="KW-1133">Transmembrane helix</keyword>
<keyword evidence="6 7" id="KW-0472">Membrane</keyword>
<dbReference type="PANTHER" id="PTHR11814">
    <property type="entry name" value="SULFATE TRANSPORTER"/>
    <property type="match status" value="1"/>
</dbReference>
<comment type="caution">
    <text evidence="9">The sequence shown here is derived from an EMBL/GenBank/DDBJ whole genome shotgun (WGS) entry which is preliminary data.</text>
</comment>
<feature type="transmembrane region" description="Helical" evidence="7">
    <location>
        <begin position="519"/>
        <end position="543"/>
    </location>
</feature>
<protein>
    <recommendedName>
        <fullName evidence="8">STAS domain-containing protein</fullName>
    </recommendedName>
</protein>
<dbReference type="GO" id="GO:0016020">
    <property type="term" value="C:membrane"/>
    <property type="evidence" value="ECO:0007669"/>
    <property type="project" value="UniProtKB-SubCell"/>
</dbReference>
<evidence type="ECO:0000256" key="5">
    <source>
        <dbReference type="ARBA" id="ARBA00022989"/>
    </source>
</evidence>
<gene>
    <name evidence="9" type="ORF">DVH24_006780</name>
</gene>
<keyword evidence="10" id="KW-1185">Reference proteome</keyword>
<evidence type="ECO:0000256" key="1">
    <source>
        <dbReference type="ARBA" id="ARBA00004141"/>
    </source>
</evidence>
<feature type="transmembrane region" description="Helical" evidence="7">
    <location>
        <begin position="478"/>
        <end position="499"/>
    </location>
</feature>
<accession>A0A498J7Q6</accession>
<evidence type="ECO:0000256" key="6">
    <source>
        <dbReference type="ARBA" id="ARBA00023136"/>
    </source>
</evidence>
<dbReference type="InterPro" id="IPR036513">
    <property type="entry name" value="STAS_dom_sf"/>
</dbReference>
<organism evidence="9 10">
    <name type="scientific">Malus domestica</name>
    <name type="common">Apple</name>
    <name type="synonym">Pyrus malus</name>
    <dbReference type="NCBI Taxonomy" id="3750"/>
    <lineage>
        <taxon>Eukaryota</taxon>
        <taxon>Viridiplantae</taxon>
        <taxon>Streptophyta</taxon>
        <taxon>Embryophyta</taxon>
        <taxon>Tracheophyta</taxon>
        <taxon>Spermatophyta</taxon>
        <taxon>Magnoliopsida</taxon>
        <taxon>eudicotyledons</taxon>
        <taxon>Gunneridae</taxon>
        <taxon>Pentapetalae</taxon>
        <taxon>rosids</taxon>
        <taxon>fabids</taxon>
        <taxon>Rosales</taxon>
        <taxon>Rosaceae</taxon>
        <taxon>Amygdaloideae</taxon>
        <taxon>Maleae</taxon>
        <taxon>Malus</taxon>
    </lineage>
</organism>
<dbReference type="InterPro" id="IPR001902">
    <property type="entry name" value="SLC26A/SulP_fam"/>
</dbReference>
<keyword evidence="3" id="KW-0813">Transport</keyword>
<dbReference type="Gene3D" id="3.30.750.24">
    <property type="entry name" value="STAS domain"/>
    <property type="match status" value="1"/>
</dbReference>
<feature type="transmembrane region" description="Helical" evidence="7">
    <location>
        <begin position="329"/>
        <end position="350"/>
    </location>
</feature>
<dbReference type="NCBIfam" id="TIGR00815">
    <property type="entry name" value="sulP"/>
    <property type="match status" value="1"/>
</dbReference>
<dbReference type="EMBL" id="RDQH01000334">
    <property type="protein sequence ID" value="RXH90835.1"/>
    <property type="molecule type" value="Genomic_DNA"/>
</dbReference>
<dbReference type="Pfam" id="PF00916">
    <property type="entry name" value="Sulfate_transp"/>
    <property type="match status" value="2"/>
</dbReference>
<dbReference type="Pfam" id="PF01740">
    <property type="entry name" value="STAS"/>
    <property type="match status" value="1"/>
</dbReference>
<evidence type="ECO:0000313" key="9">
    <source>
        <dbReference type="EMBL" id="RXH90835.1"/>
    </source>
</evidence>
<dbReference type="FunFam" id="3.30.750.24:FF:000002">
    <property type="entry name" value="Sulfate transporter 31"/>
    <property type="match status" value="1"/>
</dbReference>
<feature type="transmembrane region" description="Helical" evidence="7">
    <location>
        <begin position="212"/>
        <end position="234"/>
    </location>
</feature>